<name>A0AAD9GM73_9STRA</name>
<dbReference type="Proteomes" id="UP001259832">
    <property type="component" value="Unassembled WGS sequence"/>
</dbReference>
<evidence type="ECO:0000313" key="2">
    <source>
        <dbReference type="Proteomes" id="UP001259832"/>
    </source>
</evidence>
<dbReference type="EMBL" id="JASMQC010000014">
    <property type="protein sequence ID" value="KAK1940728.1"/>
    <property type="molecule type" value="Genomic_DNA"/>
</dbReference>
<sequence length="70" mass="8076">MHMISLGDDRDRIQLMHFLLSSVDEQLPMELAVEYDCSELGRGFLAFCREVGETLVAEQVAYSEPELYDY</sequence>
<protein>
    <submittedName>
        <fullName evidence="1">Uncharacterized protein</fullName>
    </submittedName>
</protein>
<organism evidence="1 2">
    <name type="scientific">Phytophthora citrophthora</name>
    <dbReference type="NCBI Taxonomy" id="4793"/>
    <lineage>
        <taxon>Eukaryota</taxon>
        <taxon>Sar</taxon>
        <taxon>Stramenopiles</taxon>
        <taxon>Oomycota</taxon>
        <taxon>Peronosporomycetes</taxon>
        <taxon>Peronosporales</taxon>
        <taxon>Peronosporaceae</taxon>
        <taxon>Phytophthora</taxon>
    </lineage>
</organism>
<reference evidence="1" key="1">
    <citation type="submission" date="2023-08" db="EMBL/GenBank/DDBJ databases">
        <title>Reference Genome Resource for the Citrus Pathogen Phytophthora citrophthora.</title>
        <authorList>
            <person name="Moller H."/>
            <person name="Coetzee B."/>
            <person name="Rose L.J."/>
            <person name="Van Niekerk J.M."/>
        </authorList>
    </citation>
    <scope>NUCLEOTIDE SEQUENCE</scope>
    <source>
        <strain evidence="1">STE-U-9442</strain>
    </source>
</reference>
<gene>
    <name evidence="1" type="ORF">P3T76_008179</name>
</gene>
<proteinExistence type="predicted"/>
<comment type="caution">
    <text evidence="1">The sequence shown here is derived from an EMBL/GenBank/DDBJ whole genome shotgun (WGS) entry which is preliminary data.</text>
</comment>
<dbReference type="AlphaFoldDB" id="A0AAD9GM73"/>
<evidence type="ECO:0000313" key="1">
    <source>
        <dbReference type="EMBL" id="KAK1940728.1"/>
    </source>
</evidence>
<accession>A0AAD9GM73</accession>
<keyword evidence="2" id="KW-1185">Reference proteome</keyword>